<dbReference type="GO" id="GO:0016614">
    <property type="term" value="F:oxidoreductase activity, acting on CH-OH group of donors"/>
    <property type="evidence" value="ECO:0007669"/>
    <property type="project" value="InterPro"/>
</dbReference>
<dbReference type="Pfam" id="PF00732">
    <property type="entry name" value="GMC_oxred_N"/>
    <property type="match status" value="1"/>
</dbReference>
<dbReference type="PIRSF" id="PIRSF000137">
    <property type="entry name" value="Alcohol_oxidase"/>
    <property type="match status" value="1"/>
</dbReference>
<keyword evidence="6" id="KW-1185">Reference proteome</keyword>
<reference evidence="5" key="1">
    <citation type="journal article" date="2023" name="Mol. Phylogenet. Evol.">
        <title>Genome-scale phylogeny and comparative genomics of the fungal order Sordariales.</title>
        <authorList>
            <person name="Hensen N."/>
            <person name="Bonometti L."/>
            <person name="Westerberg I."/>
            <person name="Brannstrom I.O."/>
            <person name="Guillou S."/>
            <person name="Cros-Aarteil S."/>
            <person name="Calhoun S."/>
            <person name="Haridas S."/>
            <person name="Kuo A."/>
            <person name="Mondo S."/>
            <person name="Pangilinan J."/>
            <person name="Riley R."/>
            <person name="LaButti K."/>
            <person name="Andreopoulos B."/>
            <person name="Lipzen A."/>
            <person name="Chen C."/>
            <person name="Yan M."/>
            <person name="Daum C."/>
            <person name="Ng V."/>
            <person name="Clum A."/>
            <person name="Steindorff A."/>
            <person name="Ohm R.A."/>
            <person name="Martin F."/>
            <person name="Silar P."/>
            <person name="Natvig D.O."/>
            <person name="Lalanne C."/>
            <person name="Gautier V."/>
            <person name="Ament-Velasquez S.L."/>
            <person name="Kruys A."/>
            <person name="Hutchinson M.I."/>
            <person name="Powell A.J."/>
            <person name="Barry K."/>
            <person name="Miller A.N."/>
            <person name="Grigoriev I.V."/>
            <person name="Debuchy R."/>
            <person name="Gladieux P."/>
            <person name="Hiltunen Thoren M."/>
            <person name="Johannesson H."/>
        </authorList>
    </citation>
    <scope>NUCLEOTIDE SEQUENCE</scope>
    <source>
        <strain evidence="5">PSN293</strain>
    </source>
</reference>
<feature type="chain" id="PRO_5042859973" evidence="3">
    <location>
        <begin position="27"/>
        <end position="635"/>
    </location>
</feature>
<evidence type="ECO:0000313" key="5">
    <source>
        <dbReference type="EMBL" id="KAK4214579.1"/>
    </source>
</evidence>
<dbReference type="InterPro" id="IPR000172">
    <property type="entry name" value="GMC_OxRdtase_N"/>
</dbReference>
<evidence type="ECO:0000313" key="6">
    <source>
        <dbReference type="Proteomes" id="UP001301769"/>
    </source>
</evidence>
<dbReference type="PANTHER" id="PTHR11552">
    <property type="entry name" value="GLUCOSE-METHANOL-CHOLINE GMC OXIDOREDUCTASE"/>
    <property type="match status" value="1"/>
</dbReference>
<dbReference type="GO" id="GO:0050660">
    <property type="term" value="F:flavin adenine dinucleotide binding"/>
    <property type="evidence" value="ECO:0007669"/>
    <property type="project" value="InterPro"/>
</dbReference>
<dbReference type="PROSITE" id="PS00624">
    <property type="entry name" value="GMC_OXRED_2"/>
    <property type="match status" value="1"/>
</dbReference>
<proteinExistence type="inferred from homology"/>
<keyword evidence="3" id="KW-0732">Signal</keyword>
<dbReference type="Gene3D" id="3.50.50.60">
    <property type="entry name" value="FAD/NAD(P)-binding domain"/>
    <property type="match status" value="1"/>
</dbReference>
<evidence type="ECO:0000256" key="3">
    <source>
        <dbReference type="SAM" id="SignalP"/>
    </source>
</evidence>
<dbReference type="EMBL" id="MU858091">
    <property type="protein sequence ID" value="KAK4214579.1"/>
    <property type="molecule type" value="Genomic_DNA"/>
</dbReference>
<dbReference type="SUPFAM" id="SSF54373">
    <property type="entry name" value="FAD-linked reductases, C-terminal domain"/>
    <property type="match status" value="1"/>
</dbReference>
<dbReference type="GO" id="GO:0044550">
    <property type="term" value="P:secondary metabolite biosynthetic process"/>
    <property type="evidence" value="ECO:0007669"/>
    <property type="project" value="TreeGrafter"/>
</dbReference>
<dbReference type="Gene3D" id="3.30.560.10">
    <property type="entry name" value="Glucose Oxidase, domain 3"/>
    <property type="match status" value="1"/>
</dbReference>
<evidence type="ECO:0000256" key="1">
    <source>
        <dbReference type="ARBA" id="ARBA00010790"/>
    </source>
</evidence>
<reference evidence="5" key="2">
    <citation type="submission" date="2023-05" db="EMBL/GenBank/DDBJ databases">
        <authorList>
            <consortium name="Lawrence Berkeley National Laboratory"/>
            <person name="Steindorff A."/>
            <person name="Hensen N."/>
            <person name="Bonometti L."/>
            <person name="Westerberg I."/>
            <person name="Brannstrom I.O."/>
            <person name="Guillou S."/>
            <person name="Cros-Aarteil S."/>
            <person name="Calhoun S."/>
            <person name="Haridas S."/>
            <person name="Kuo A."/>
            <person name="Mondo S."/>
            <person name="Pangilinan J."/>
            <person name="Riley R."/>
            <person name="Labutti K."/>
            <person name="Andreopoulos B."/>
            <person name="Lipzen A."/>
            <person name="Chen C."/>
            <person name="Yanf M."/>
            <person name="Daum C."/>
            <person name="Ng V."/>
            <person name="Clum A."/>
            <person name="Ohm R."/>
            <person name="Martin F."/>
            <person name="Silar P."/>
            <person name="Natvig D."/>
            <person name="Lalanne C."/>
            <person name="Gautier V."/>
            <person name="Ament-Velasquez S.L."/>
            <person name="Kruys A."/>
            <person name="Hutchinson M.I."/>
            <person name="Powell A.J."/>
            <person name="Barry K."/>
            <person name="Miller A.N."/>
            <person name="Grigoriev I.V."/>
            <person name="Debuchy R."/>
            <person name="Gladieux P."/>
            <person name="Thoren M.H."/>
            <person name="Johannesson H."/>
        </authorList>
    </citation>
    <scope>NUCLEOTIDE SEQUENCE</scope>
    <source>
        <strain evidence="5">PSN293</strain>
    </source>
</reference>
<comment type="similarity">
    <text evidence="1">Belongs to the GMC oxidoreductase family.</text>
</comment>
<comment type="cofactor">
    <cofactor evidence="2">
        <name>FAD</name>
        <dbReference type="ChEBI" id="CHEBI:57692"/>
    </cofactor>
</comment>
<sequence>MRALSTLFRVGQSLALICGTSHVVAASQQARGAGTGNSLDGRTYDYVIVGGGTSGLVVANRLTEDRRTTVLVIERGYFDNKPEAIVPWYGNLLDVGVIDFVPSAPNPKLGNAVSSVAVASVVGGGTVVNGMGYIRGSKADYDSWEELGNPGWGWRGLYPYFRKGTTFDPPTPAAVSQWNITWLPEAFGRGPLHLKIPSFQYPDIATFWRALRNQPGVAVPRGANVGNGPGAYWTPSTIDGRTETRATARSAYYDPVYAQRPNLHLVTGQTATEILFRPTSQGDLTAKGIRIVSRADNQTRNVYAKKEVILAAGSVMTPHLLQVSGIGPASVLGAANITVKKDLAGVGANYQDHATTMTRYSLSNQSFPNPDTIFLNATYNATVWAEYLSNKTGPIAGASATTLLLLSLPHLLNNSFSTAASLSSRLLAQPASQYLPEIYSSKPSLLAGFKAQRAILARNFKTNDLSLVAHALLGNGFFPGPLLKPLSRGTLYLNPSDPHSPPIIQFNTLMNPIDGENIASMVRHGRRFFASPEFAPLGEITELVPGSQYQTDKEILDVLTGNADYLWPSLAHPSGTCAMMPLRLGGVVGPDLRVHGVKRLSVVDASVIPLIPGGALQATVYAVAEKAADLIRARG</sequence>
<feature type="binding site" evidence="2">
    <location>
        <begin position="53"/>
        <end position="54"/>
    </location>
    <ligand>
        <name>FAD</name>
        <dbReference type="ChEBI" id="CHEBI:57692"/>
    </ligand>
</feature>
<accession>A0AAN6Y8F6</accession>
<organism evidence="5 6">
    <name type="scientific">Rhypophila decipiens</name>
    <dbReference type="NCBI Taxonomy" id="261697"/>
    <lineage>
        <taxon>Eukaryota</taxon>
        <taxon>Fungi</taxon>
        <taxon>Dikarya</taxon>
        <taxon>Ascomycota</taxon>
        <taxon>Pezizomycotina</taxon>
        <taxon>Sordariomycetes</taxon>
        <taxon>Sordariomycetidae</taxon>
        <taxon>Sordariales</taxon>
        <taxon>Naviculisporaceae</taxon>
        <taxon>Rhypophila</taxon>
    </lineage>
</organism>
<dbReference type="Pfam" id="PF05199">
    <property type="entry name" value="GMC_oxred_C"/>
    <property type="match status" value="1"/>
</dbReference>
<comment type="caution">
    <text evidence="5">The sequence shown here is derived from an EMBL/GenBank/DDBJ whole genome shotgun (WGS) entry which is preliminary data.</text>
</comment>
<evidence type="ECO:0000259" key="4">
    <source>
        <dbReference type="PROSITE" id="PS00624"/>
    </source>
</evidence>
<dbReference type="InterPro" id="IPR036188">
    <property type="entry name" value="FAD/NAD-bd_sf"/>
</dbReference>
<feature type="domain" description="Glucose-methanol-choline oxidoreductase N-terminal" evidence="4">
    <location>
        <begin position="313"/>
        <end position="327"/>
    </location>
</feature>
<dbReference type="PANTHER" id="PTHR11552:SF115">
    <property type="entry name" value="DEHYDROGENASE XPTC-RELATED"/>
    <property type="match status" value="1"/>
</dbReference>
<feature type="signal peptide" evidence="3">
    <location>
        <begin position="1"/>
        <end position="26"/>
    </location>
</feature>
<name>A0AAN6Y8F6_9PEZI</name>
<feature type="binding site" evidence="2">
    <location>
        <position position="121"/>
    </location>
    <ligand>
        <name>FAD</name>
        <dbReference type="ChEBI" id="CHEBI:57692"/>
    </ligand>
</feature>
<evidence type="ECO:0000256" key="2">
    <source>
        <dbReference type="PIRSR" id="PIRSR000137-2"/>
    </source>
</evidence>
<gene>
    <name evidence="5" type="ORF">QBC37DRAFT_341746</name>
</gene>
<dbReference type="AlphaFoldDB" id="A0AAN6Y8F6"/>
<protein>
    <submittedName>
        <fullName evidence="5">Pyranose dehydrogenase 3</fullName>
    </submittedName>
</protein>
<dbReference type="InterPro" id="IPR012132">
    <property type="entry name" value="GMC_OxRdtase"/>
</dbReference>
<keyword evidence="2" id="KW-0285">Flavoprotein</keyword>
<keyword evidence="2" id="KW-0274">FAD</keyword>
<dbReference type="SUPFAM" id="SSF51905">
    <property type="entry name" value="FAD/NAD(P)-binding domain"/>
    <property type="match status" value="1"/>
</dbReference>
<dbReference type="Proteomes" id="UP001301769">
    <property type="component" value="Unassembled WGS sequence"/>
</dbReference>
<dbReference type="InterPro" id="IPR007867">
    <property type="entry name" value="GMC_OxRtase_C"/>
</dbReference>